<dbReference type="Pfam" id="PF00400">
    <property type="entry name" value="WD40"/>
    <property type="match status" value="1"/>
</dbReference>
<dbReference type="STRING" id="126957.T1IV50"/>
<name>T1IV50_STRMM</name>
<organism evidence="10 11">
    <name type="scientific">Strigamia maritima</name>
    <name type="common">European centipede</name>
    <name type="synonym">Geophilus maritimus</name>
    <dbReference type="NCBI Taxonomy" id="126957"/>
    <lineage>
        <taxon>Eukaryota</taxon>
        <taxon>Metazoa</taxon>
        <taxon>Ecdysozoa</taxon>
        <taxon>Arthropoda</taxon>
        <taxon>Myriapoda</taxon>
        <taxon>Chilopoda</taxon>
        <taxon>Pleurostigmophora</taxon>
        <taxon>Geophilomorpha</taxon>
        <taxon>Linotaeniidae</taxon>
        <taxon>Strigamia</taxon>
    </lineage>
</organism>
<evidence type="ECO:0000256" key="4">
    <source>
        <dbReference type="ARBA" id="ARBA00022703"/>
    </source>
</evidence>
<dbReference type="GO" id="GO:0006915">
    <property type="term" value="P:apoptotic process"/>
    <property type="evidence" value="ECO:0007669"/>
    <property type="project" value="UniProtKB-KW"/>
</dbReference>
<dbReference type="InterPro" id="IPR015943">
    <property type="entry name" value="WD40/YVTN_repeat-like_dom_sf"/>
</dbReference>
<dbReference type="PhylomeDB" id="T1IV50"/>
<dbReference type="EnsemblMetazoa" id="SMAR005041-RA">
    <property type="protein sequence ID" value="SMAR005041-PA"/>
    <property type="gene ID" value="SMAR005041"/>
</dbReference>
<dbReference type="eggNOG" id="ENOG502QRKB">
    <property type="taxonomic scope" value="Eukaryota"/>
</dbReference>
<evidence type="ECO:0000256" key="7">
    <source>
        <dbReference type="ARBA" id="ARBA00039643"/>
    </source>
</evidence>
<keyword evidence="2" id="KW-0963">Cytoplasm</keyword>
<sequence>MDKPQIIVHAEKALNYTVFDTKWIPYSAKIMVLGSHPSNTGAFEIYELNDGSLTLLKQESKSKAIKCGTFGASTMYQRELATGNFDGKMQIWNLEKSEFPIYSVDAHKEIINCIDGIGGLGEGKGAPEIVTGSREGSVKVWDPRQKKRPVACMEPAPQETRRDTWTVAFGHAYHQNERCVCAGYDNGDVKMFDLRTLSVKWETNLKNGVCCVEFDRKDIQMNKLVATSLESKFRVYDLRTLHPKKGFAHLNERAHNSTIWLARHLPQKRDIFMTTGGSGKLCLWKYSYPPNRRINDQDGVPMGVAGSVQQLQNQTIGTQPITGLDWNKDKMGLIVCSGLDQTIRAVIVTRLAAL</sequence>
<evidence type="ECO:0000256" key="1">
    <source>
        <dbReference type="ARBA" id="ARBA00004496"/>
    </source>
</evidence>
<evidence type="ECO:0000313" key="10">
    <source>
        <dbReference type="EnsemblMetazoa" id="SMAR005041-PA"/>
    </source>
</evidence>
<dbReference type="EMBL" id="JH431575">
    <property type="status" value="NOT_ANNOTATED_CDS"/>
    <property type="molecule type" value="Genomic_DNA"/>
</dbReference>
<dbReference type="InterPro" id="IPR001680">
    <property type="entry name" value="WD40_rpt"/>
</dbReference>
<evidence type="ECO:0000256" key="8">
    <source>
        <dbReference type="ARBA" id="ARBA00041547"/>
    </source>
</evidence>
<dbReference type="Gene3D" id="2.130.10.10">
    <property type="entry name" value="YVTN repeat-like/Quinoprotein amine dehydrogenase"/>
    <property type="match status" value="1"/>
</dbReference>
<feature type="repeat" description="WD" evidence="9">
    <location>
        <begin position="129"/>
        <end position="142"/>
    </location>
</feature>
<accession>T1IV50</accession>
<comment type="subcellular location">
    <subcellularLocation>
        <location evidence="1">Cytoplasm</location>
    </subcellularLocation>
</comment>
<dbReference type="InterPro" id="IPR036322">
    <property type="entry name" value="WD40_repeat_dom_sf"/>
</dbReference>
<reference evidence="10" key="2">
    <citation type="submission" date="2015-02" db="UniProtKB">
        <authorList>
            <consortium name="EnsemblMetazoa"/>
        </authorList>
    </citation>
    <scope>IDENTIFICATION</scope>
</reference>
<evidence type="ECO:0000256" key="2">
    <source>
        <dbReference type="ARBA" id="ARBA00022490"/>
    </source>
</evidence>
<dbReference type="GO" id="GO:0005737">
    <property type="term" value="C:cytoplasm"/>
    <property type="evidence" value="ECO:0007669"/>
    <property type="project" value="UniProtKB-SubCell"/>
</dbReference>
<dbReference type="FunFam" id="2.130.10.10:FF:000258">
    <property type="entry name" value="WD repeat-containing protein 92"/>
    <property type="match status" value="1"/>
</dbReference>
<protein>
    <recommendedName>
        <fullName evidence="7">Dynein axonemal assembly factor 10</fullName>
    </recommendedName>
    <alternativeName>
        <fullName evidence="8">WD repeat-containing protein 92</fullName>
    </alternativeName>
</protein>
<keyword evidence="5" id="KW-0677">Repeat</keyword>
<evidence type="ECO:0000256" key="9">
    <source>
        <dbReference type="PROSITE-ProRule" id="PRU00221"/>
    </source>
</evidence>
<keyword evidence="11" id="KW-1185">Reference proteome</keyword>
<dbReference type="SMART" id="SM00320">
    <property type="entry name" value="WD40"/>
    <property type="match status" value="5"/>
</dbReference>
<proteinExistence type="predicted"/>
<dbReference type="HOGENOM" id="CLU_062543_0_0_1"/>
<comment type="function">
    <text evidence="6">Key assembly factor specifically required for the stability of axonemal dynein heavy chains in cytoplasm.</text>
</comment>
<dbReference type="SUPFAM" id="SSF50978">
    <property type="entry name" value="WD40 repeat-like"/>
    <property type="match status" value="1"/>
</dbReference>
<keyword evidence="4" id="KW-0053">Apoptosis</keyword>
<dbReference type="PROSITE" id="PS50082">
    <property type="entry name" value="WD_REPEATS_2"/>
    <property type="match status" value="1"/>
</dbReference>
<dbReference type="PANTHER" id="PTHR10971">
    <property type="entry name" value="MRNA EXPORT FACTOR AND BUB3"/>
    <property type="match status" value="1"/>
</dbReference>
<reference evidence="11" key="1">
    <citation type="submission" date="2011-05" db="EMBL/GenBank/DDBJ databases">
        <authorList>
            <person name="Richards S.R."/>
            <person name="Qu J."/>
            <person name="Jiang H."/>
            <person name="Jhangiani S.N."/>
            <person name="Agravi P."/>
            <person name="Goodspeed R."/>
            <person name="Gross S."/>
            <person name="Mandapat C."/>
            <person name="Jackson L."/>
            <person name="Mathew T."/>
            <person name="Pu L."/>
            <person name="Thornton R."/>
            <person name="Saada N."/>
            <person name="Wilczek-Boney K.B."/>
            <person name="Lee S."/>
            <person name="Kovar C."/>
            <person name="Wu Y."/>
            <person name="Scherer S.E."/>
            <person name="Worley K.C."/>
            <person name="Muzny D.M."/>
            <person name="Gibbs R."/>
        </authorList>
    </citation>
    <scope>NUCLEOTIDE SEQUENCE</scope>
    <source>
        <strain evidence="11">Brora</strain>
    </source>
</reference>
<dbReference type="Proteomes" id="UP000014500">
    <property type="component" value="Unassembled WGS sequence"/>
</dbReference>
<keyword evidence="3 9" id="KW-0853">WD repeat</keyword>
<evidence type="ECO:0000313" key="11">
    <source>
        <dbReference type="Proteomes" id="UP000014500"/>
    </source>
</evidence>
<dbReference type="AlphaFoldDB" id="T1IV50"/>
<dbReference type="OMA" id="CLWKYNY"/>
<evidence type="ECO:0000256" key="6">
    <source>
        <dbReference type="ARBA" id="ARBA00037430"/>
    </source>
</evidence>
<evidence type="ECO:0000256" key="3">
    <source>
        <dbReference type="ARBA" id="ARBA00022574"/>
    </source>
</evidence>
<evidence type="ECO:0000256" key="5">
    <source>
        <dbReference type="ARBA" id="ARBA00022737"/>
    </source>
</evidence>